<reference evidence="4" key="1">
    <citation type="submission" date="2018-05" db="EMBL/GenBank/DDBJ databases">
        <authorList>
            <person name="Lanie J.A."/>
            <person name="Ng W.-L."/>
            <person name="Kazmierczak K.M."/>
            <person name="Andrzejewski T.M."/>
            <person name="Davidsen T.M."/>
            <person name="Wayne K.J."/>
            <person name="Tettelin H."/>
            <person name="Glass J.I."/>
            <person name="Rusch D."/>
            <person name="Podicherti R."/>
            <person name="Tsui H.-C.T."/>
            <person name="Winkler M.E."/>
        </authorList>
    </citation>
    <scope>NUCLEOTIDE SEQUENCE</scope>
</reference>
<dbReference type="InterPro" id="IPR011611">
    <property type="entry name" value="PfkB_dom"/>
</dbReference>
<evidence type="ECO:0000256" key="1">
    <source>
        <dbReference type="ARBA" id="ARBA00022679"/>
    </source>
</evidence>
<keyword evidence="1" id="KW-0808">Transferase</keyword>
<proteinExistence type="predicted"/>
<keyword evidence="2" id="KW-0418">Kinase</keyword>
<evidence type="ECO:0000256" key="2">
    <source>
        <dbReference type="ARBA" id="ARBA00022777"/>
    </source>
</evidence>
<dbReference type="GO" id="GO:0005829">
    <property type="term" value="C:cytosol"/>
    <property type="evidence" value="ECO:0007669"/>
    <property type="project" value="TreeGrafter"/>
</dbReference>
<accession>A0A382Y860</accession>
<dbReference type="GO" id="GO:0033786">
    <property type="term" value="F:heptose-1-phosphate adenylyltransferase activity"/>
    <property type="evidence" value="ECO:0007669"/>
    <property type="project" value="TreeGrafter"/>
</dbReference>
<name>A0A382Y860_9ZZZZ</name>
<evidence type="ECO:0000259" key="3">
    <source>
        <dbReference type="Pfam" id="PF00294"/>
    </source>
</evidence>
<organism evidence="4">
    <name type="scientific">marine metagenome</name>
    <dbReference type="NCBI Taxonomy" id="408172"/>
    <lineage>
        <taxon>unclassified sequences</taxon>
        <taxon>metagenomes</taxon>
        <taxon>ecological metagenomes</taxon>
    </lineage>
</organism>
<dbReference type="Gene3D" id="3.40.1190.20">
    <property type="match status" value="1"/>
</dbReference>
<feature type="non-terminal residue" evidence="4">
    <location>
        <position position="1"/>
    </location>
</feature>
<dbReference type="AlphaFoldDB" id="A0A382Y860"/>
<dbReference type="InterPro" id="IPR029056">
    <property type="entry name" value="Ribokinase-like"/>
</dbReference>
<dbReference type="SUPFAM" id="SSF53613">
    <property type="entry name" value="Ribokinase-like"/>
    <property type="match status" value="1"/>
</dbReference>
<protein>
    <recommendedName>
        <fullName evidence="3">Carbohydrate kinase PfkB domain-containing protein</fullName>
    </recommendedName>
</protein>
<feature type="domain" description="Carbohydrate kinase PfkB" evidence="3">
    <location>
        <begin position="14"/>
        <end position="118"/>
    </location>
</feature>
<dbReference type="EMBL" id="UINC01173423">
    <property type="protein sequence ID" value="SVD79011.1"/>
    <property type="molecule type" value="Genomic_DNA"/>
</dbReference>
<dbReference type="GO" id="GO:0033785">
    <property type="term" value="F:heptose 7-phosphate kinase activity"/>
    <property type="evidence" value="ECO:0007669"/>
    <property type="project" value="TreeGrafter"/>
</dbReference>
<dbReference type="PROSITE" id="PS00583">
    <property type="entry name" value="PFKB_KINASES_1"/>
    <property type="match status" value="1"/>
</dbReference>
<evidence type="ECO:0000313" key="4">
    <source>
        <dbReference type="EMBL" id="SVD79011.1"/>
    </source>
</evidence>
<gene>
    <name evidence="4" type="ORF">METZ01_LOCUS431865</name>
</gene>
<feature type="non-terminal residue" evidence="4">
    <location>
        <position position="124"/>
    </location>
</feature>
<sequence>VEQENSSRRSMTGKILIVGDSMLDRYWSGIVERISPEAPVPIVSIEEITERAGGAGNVAANVAALGGVSQLLSVVGDDESGRRLADILGQAGVDRHLHIDLQMRTTEKMRVVSRNQQLIRLDFE</sequence>
<dbReference type="InterPro" id="IPR002173">
    <property type="entry name" value="Carboh/pur_kinase_PfkB_CS"/>
</dbReference>
<dbReference type="Pfam" id="PF00294">
    <property type="entry name" value="PfkB"/>
    <property type="match status" value="1"/>
</dbReference>
<dbReference type="PANTHER" id="PTHR46969:SF1">
    <property type="entry name" value="BIFUNCTIONAL PROTEIN HLDE"/>
    <property type="match status" value="1"/>
</dbReference>
<dbReference type="PANTHER" id="PTHR46969">
    <property type="entry name" value="BIFUNCTIONAL PROTEIN HLDE"/>
    <property type="match status" value="1"/>
</dbReference>